<evidence type="ECO:0000256" key="9">
    <source>
        <dbReference type="ARBA" id="ARBA00022857"/>
    </source>
</evidence>
<dbReference type="SUPFAM" id="SSF52343">
    <property type="entry name" value="Ferredoxin reductase-like, C-terminal NADP-linked domain"/>
    <property type="match status" value="1"/>
</dbReference>
<accession>A0A443P139</accession>
<dbReference type="Pfam" id="PF08022">
    <property type="entry name" value="FAD_binding_8"/>
    <property type="match status" value="1"/>
</dbReference>
<dbReference type="OrthoDB" id="167398at2759"/>
<dbReference type="InterPro" id="IPR000778">
    <property type="entry name" value="Cyt_b245_heavy_chain"/>
</dbReference>
<dbReference type="Gene3D" id="1.10.238.10">
    <property type="entry name" value="EF-hand"/>
    <property type="match status" value="1"/>
</dbReference>
<dbReference type="Gene3D" id="2.40.30.10">
    <property type="entry name" value="Translation factors"/>
    <property type="match status" value="1"/>
</dbReference>
<evidence type="ECO:0000256" key="10">
    <source>
        <dbReference type="ARBA" id="ARBA00022989"/>
    </source>
</evidence>
<dbReference type="InterPro" id="IPR039261">
    <property type="entry name" value="FNR_nucleotide-bd"/>
</dbReference>
<keyword evidence="12 13" id="KW-0472">Membrane</keyword>
<dbReference type="GO" id="GO:0016174">
    <property type="term" value="F:NAD(P)H oxidase H2O2-forming activity"/>
    <property type="evidence" value="ECO:0007669"/>
    <property type="project" value="TreeGrafter"/>
</dbReference>
<keyword evidence="10 13" id="KW-1133">Transmembrane helix</keyword>
<feature type="transmembrane region" description="Helical" evidence="13">
    <location>
        <begin position="641"/>
        <end position="658"/>
    </location>
</feature>
<dbReference type="InterPro" id="IPR017927">
    <property type="entry name" value="FAD-bd_FR_type"/>
</dbReference>
<dbReference type="PRINTS" id="PR00466">
    <property type="entry name" value="GP91PHOX"/>
</dbReference>
<dbReference type="PROSITE" id="PS50222">
    <property type="entry name" value="EF_HAND_2"/>
    <property type="match status" value="1"/>
</dbReference>
<dbReference type="SUPFAM" id="SSF47473">
    <property type="entry name" value="EF-hand"/>
    <property type="match status" value="1"/>
</dbReference>
<dbReference type="GO" id="GO:0005886">
    <property type="term" value="C:plasma membrane"/>
    <property type="evidence" value="ECO:0007669"/>
    <property type="project" value="TreeGrafter"/>
</dbReference>
<protein>
    <submittedName>
        <fullName evidence="16">Putative respiratory burst oxidase</fullName>
    </submittedName>
</protein>
<keyword evidence="6" id="KW-0479">Metal-binding</keyword>
<feature type="transmembrane region" description="Helical" evidence="13">
    <location>
        <begin position="412"/>
        <end position="433"/>
    </location>
</feature>
<dbReference type="Gene3D" id="3.40.50.80">
    <property type="entry name" value="Nucleotide-binding domain of ferredoxin-NADP reductase (FNR) module"/>
    <property type="match status" value="1"/>
</dbReference>
<dbReference type="InterPro" id="IPR050369">
    <property type="entry name" value="RBOH/FRE"/>
</dbReference>
<gene>
    <name evidence="16" type="ORF">CKAN_01331100</name>
</gene>
<evidence type="ECO:0000256" key="4">
    <source>
        <dbReference type="ARBA" id="ARBA00022630"/>
    </source>
</evidence>
<dbReference type="PROSITE" id="PS51384">
    <property type="entry name" value="FAD_FR"/>
    <property type="match status" value="1"/>
</dbReference>
<evidence type="ECO:0000259" key="14">
    <source>
        <dbReference type="PROSITE" id="PS50222"/>
    </source>
</evidence>
<dbReference type="InterPro" id="IPR013121">
    <property type="entry name" value="Fe_red_NAD-bd_6"/>
</dbReference>
<evidence type="ECO:0000256" key="13">
    <source>
        <dbReference type="SAM" id="Phobius"/>
    </source>
</evidence>
<evidence type="ECO:0000313" key="17">
    <source>
        <dbReference type="Proteomes" id="UP000283530"/>
    </source>
</evidence>
<evidence type="ECO:0000313" key="16">
    <source>
        <dbReference type="EMBL" id="RWR84495.1"/>
    </source>
</evidence>
<comment type="caution">
    <text evidence="16">The sequence shown here is derived from an EMBL/GenBank/DDBJ whole genome shotgun (WGS) entry which is preliminary data.</text>
</comment>
<dbReference type="Proteomes" id="UP000283530">
    <property type="component" value="Unassembled WGS sequence"/>
</dbReference>
<keyword evidence="3" id="KW-0575">Peroxidase</keyword>
<dbReference type="GO" id="GO:0005509">
    <property type="term" value="F:calcium ion binding"/>
    <property type="evidence" value="ECO:0007669"/>
    <property type="project" value="InterPro"/>
</dbReference>
<evidence type="ECO:0000259" key="15">
    <source>
        <dbReference type="PROSITE" id="PS51384"/>
    </source>
</evidence>
<dbReference type="InterPro" id="IPR011992">
    <property type="entry name" value="EF-hand-dom_pair"/>
</dbReference>
<feature type="domain" description="EF-hand" evidence="14">
    <location>
        <begin position="151"/>
        <end position="186"/>
    </location>
</feature>
<keyword evidence="17" id="KW-1185">Reference proteome</keyword>
<keyword evidence="8" id="KW-0106">Calcium</keyword>
<reference evidence="16 17" key="1">
    <citation type="journal article" date="2019" name="Nat. Plants">
        <title>Stout camphor tree genome fills gaps in understanding of flowering plant genome evolution.</title>
        <authorList>
            <person name="Chaw S.M."/>
            <person name="Liu Y.C."/>
            <person name="Wu Y.W."/>
            <person name="Wang H.Y."/>
            <person name="Lin C.I."/>
            <person name="Wu C.S."/>
            <person name="Ke H.M."/>
            <person name="Chang L.Y."/>
            <person name="Hsu C.Y."/>
            <person name="Yang H.T."/>
            <person name="Sudianto E."/>
            <person name="Hsu M.H."/>
            <person name="Wu K.P."/>
            <person name="Wang L.N."/>
            <person name="Leebens-Mack J.H."/>
            <person name="Tsai I.J."/>
        </authorList>
    </citation>
    <scope>NUCLEOTIDE SEQUENCE [LARGE SCALE GENOMIC DNA]</scope>
    <source>
        <strain evidence="17">cv. Chaw 1501</strain>
        <tissue evidence="16">Young leaves</tissue>
    </source>
</reference>
<evidence type="ECO:0000256" key="12">
    <source>
        <dbReference type="ARBA" id="ARBA00023136"/>
    </source>
</evidence>
<evidence type="ECO:0000256" key="5">
    <source>
        <dbReference type="ARBA" id="ARBA00022692"/>
    </source>
</evidence>
<evidence type="ECO:0000256" key="11">
    <source>
        <dbReference type="ARBA" id="ARBA00023002"/>
    </source>
</evidence>
<dbReference type="PANTHER" id="PTHR11972:SF54">
    <property type="entry name" value="RESPIRATORY BURST OXIDASE HOMOLOG PROTEIN J-RELATED"/>
    <property type="match status" value="1"/>
</dbReference>
<dbReference type="InterPro" id="IPR013112">
    <property type="entry name" value="FAD-bd_8"/>
</dbReference>
<organism evidence="16 17">
    <name type="scientific">Cinnamomum micranthum f. kanehirae</name>
    <dbReference type="NCBI Taxonomy" id="337451"/>
    <lineage>
        <taxon>Eukaryota</taxon>
        <taxon>Viridiplantae</taxon>
        <taxon>Streptophyta</taxon>
        <taxon>Embryophyta</taxon>
        <taxon>Tracheophyta</taxon>
        <taxon>Spermatophyta</taxon>
        <taxon>Magnoliopsida</taxon>
        <taxon>Magnoliidae</taxon>
        <taxon>Laurales</taxon>
        <taxon>Lauraceae</taxon>
        <taxon>Cinnamomum</taxon>
    </lineage>
</organism>
<dbReference type="Pfam" id="PF08414">
    <property type="entry name" value="NADPH_Ox"/>
    <property type="match status" value="1"/>
</dbReference>
<evidence type="ECO:0000256" key="6">
    <source>
        <dbReference type="ARBA" id="ARBA00022723"/>
    </source>
</evidence>
<proteinExistence type="inferred from homology"/>
<dbReference type="PANTHER" id="PTHR11972">
    <property type="entry name" value="NADPH OXIDASE"/>
    <property type="match status" value="1"/>
</dbReference>
<evidence type="ECO:0000256" key="8">
    <source>
        <dbReference type="ARBA" id="ARBA00022837"/>
    </source>
</evidence>
<dbReference type="AlphaFoldDB" id="A0A443P139"/>
<keyword evidence="11" id="KW-0560">Oxidoreductase</keyword>
<dbReference type="CDD" id="cd00051">
    <property type="entry name" value="EFh"/>
    <property type="match status" value="1"/>
</dbReference>
<feature type="transmembrane region" description="Helical" evidence="13">
    <location>
        <begin position="453"/>
        <end position="477"/>
    </location>
</feature>
<dbReference type="InterPro" id="IPR002048">
    <property type="entry name" value="EF_hand_dom"/>
</dbReference>
<dbReference type="Pfam" id="PF08030">
    <property type="entry name" value="NAD_binding_6"/>
    <property type="match status" value="1"/>
</dbReference>
<keyword evidence="9" id="KW-0521">NADP</keyword>
<comment type="subcellular location">
    <subcellularLocation>
        <location evidence="1">Membrane</location>
        <topology evidence="1">Multi-pass membrane protein</topology>
    </subcellularLocation>
</comment>
<dbReference type="EMBL" id="QPKB01000005">
    <property type="protein sequence ID" value="RWR84495.1"/>
    <property type="molecule type" value="Genomic_DNA"/>
</dbReference>
<comment type="similarity">
    <text evidence="2">Belongs to the RBOH (TC 5.B.1.3) family.</text>
</comment>
<name>A0A443P139_9MAGN</name>
<dbReference type="Pfam" id="PF01794">
    <property type="entry name" value="Ferric_reduct"/>
    <property type="match status" value="1"/>
</dbReference>
<dbReference type="PROSITE" id="PS00018">
    <property type="entry name" value="EF_HAND_1"/>
    <property type="match status" value="1"/>
</dbReference>
<feature type="domain" description="FAD-binding FR-type" evidence="15">
    <location>
        <begin position="507"/>
        <end position="635"/>
    </location>
</feature>
<keyword evidence="4" id="KW-0285">Flavoprotein</keyword>
<dbReference type="GO" id="GO:0004601">
    <property type="term" value="F:peroxidase activity"/>
    <property type="evidence" value="ECO:0007669"/>
    <property type="project" value="UniProtKB-KW"/>
</dbReference>
<dbReference type="STRING" id="337451.A0A443P139"/>
<evidence type="ECO:0000256" key="3">
    <source>
        <dbReference type="ARBA" id="ARBA00022559"/>
    </source>
</evidence>
<dbReference type="SUPFAM" id="SSF63380">
    <property type="entry name" value="Riboflavin synthase domain-like"/>
    <property type="match status" value="1"/>
</dbReference>
<evidence type="ECO:0000256" key="7">
    <source>
        <dbReference type="ARBA" id="ARBA00022827"/>
    </source>
</evidence>
<sequence length="793" mass="89815">MSVLVDLNSSNSPQSSSTNRLSLTLNRLSSLLNLNRLSISLSRQSSSVKSQGDSIQPKLKEGRIRSLKFLDKATCGKNPDAWKNVEKRFKQYAVDGRLSRANFGRCIGMADSNEFAAQLFDALARRQKVESADGIMIDELKGFWSKMSDQKFESRLQIFFDLCDKNGDGKLSEDEVEEVIMMSASTNKLAKLKRHAATYASLIMEELDPDKLGYIQIWQLATLLKGMLSTQTSEPSVGRNSTTAKMFPKQYRNSIDIFLMRMSDFLHENRKRIWILLLWSSANMLLFGWKFSQYRYKPAFEVMGYCVCVAKGAAEALNLNMAIILLPICRNIITQLRSTFISSVVPFDDNINFHKVIALGIAVWSLVHTVVHLACNFPRLILCDVSVFNRTLGSVFDYKQPSYASLLASPPGVTGIIIIIIMSYSFILATHWFRRNVIKFPSPFHRLAGFNAFWYAHHLLAFVYILLIIHGSFIFLAKEWFKKSTWIYIVVPVSLYTSERIVRAFRSTYYTVSIVKAAIHPGNVLALYMSKPPGFTYKSGMYLFVKCPNVSTFEWHPFSITSAPGDDYLSVHIRTSGDWTSELGKKFAEACEPSVNANRTDLTKLETSLFADDSLPQERFPRLLIDGPYGAPAQNYKKYDILLLIGLGIGATPFISILKDLLNNIKSNYTNQGSLVTNSVDPNRKTGKGPSRAYFYWVTREQDSFDWFKGVMNDVAESDKNNIIEMHNYLTSVYEEGDVRSAVIAMIQSLQHAKDGLDIVSGSRIQTHFARPNWRNVFTQVFSIVDPQHLLNN</sequence>
<evidence type="ECO:0000256" key="1">
    <source>
        <dbReference type="ARBA" id="ARBA00004141"/>
    </source>
</evidence>
<dbReference type="InterPro" id="IPR013623">
    <property type="entry name" value="NADPH_Ox"/>
</dbReference>
<dbReference type="InterPro" id="IPR017938">
    <property type="entry name" value="Riboflavin_synthase-like_b-brl"/>
</dbReference>
<keyword evidence="7" id="KW-0274">FAD</keyword>
<keyword evidence="5 13" id="KW-0812">Transmembrane</keyword>
<dbReference type="SFLD" id="SFLDG01169">
    <property type="entry name" value="NADPH_oxidase_subgroup_(NOX)"/>
    <property type="match status" value="1"/>
</dbReference>
<dbReference type="CDD" id="cd06186">
    <property type="entry name" value="NOX_Duox_like_FAD_NADP"/>
    <property type="match status" value="1"/>
</dbReference>
<evidence type="ECO:0000256" key="2">
    <source>
        <dbReference type="ARBA" id="ARBA00007975"/>
    </source>
</evidence>
<dbReference type="FunFam" id="2.40.30.10:FF:000019">
    <property type="entry name" value="Respiratory burst oxidase homolog A"/>
    <property type="match status" value="1"/>
</dbReference>
<dbReference type="InterPro" id="IPR018247">
    <property type="entry name" value="EF_Hand_1_Ca_BS"/>
</dbReference>
<dbReference type="InterPro" id="IPR013130">
    <property type="entry name" value="Fe3_Rdtase_TM_dom"/>
</dbReference>